<evidence type="ECO:0000259" key="2">
    <source>
        <dbReference type="Pfam" id="PF07993"/>
    </source>
</evidence>
<keyword evidence="1" id="KW-0472">Membrane</keyword>
<dbReference type="SUPFAM" id="SSF51735">
    <property type="entry name" value="NAD(P)-binding Rossmann-fold domains"/>
    <property type="match status" value="1"/>
</dbReference>
<dbReference type="Pfam" id="PF07993">
    <property type="entry name" value="NAD_binding_4"/>
    <property type="match status" value="1"/>
</dbReference>
<dbReference type="Proteomes" id="UP000178841">
    <property type="component" value="Unassembled WGS sequence"/>
</dbReference>
<comment type="caution">
    <text evidence="3">The sequence shown here is derived from an EMBL/GenBank/DDBJ whole genome shotgun (WGS) entry which is preliminary data.</text>
</comment>
<dbReference type="Gene3D" id="3.40.50.720">
    <property type="entry name" value="NAD(P)-binding Rossmann-like Domain"/>
    <property type="match status" value="1"/>
</dbReference>
<organism evidence="3 4">
    <name type="scientific">Candidatus Lloydbacteria bacterium RIFCSPHIGHO2_01_FULL_41_20</name>
    <dbReference type="NCBI Taxonomy" id="1798657"/>
    <lineage>
        <taxon>Bacteria</taxon>
        <taxon>Candidatus Lloydiibacteriota</taxon>
    </lineage>
</organism>
<dbReference type="PANTHER" id="PTHR43245">
    <property type="entry name" value="BIFUNCTIONAL POLYMYXIN RESISTANCE PROTEIN ARNA"/>
    <property type="match status" value="1"/>
</dbReference>
<feature type="transmembrane region" description="Helical" evidence="1">
    <location>
        <begin position="298"/>
        <end position="321"/>
    </location>
</feature>
<evidence type="ECO:0000256" key="1">
    <source>
        <dbReference type="SAM" id="Phobius"/>
    </source>
</evidence>
<dbReference type="PANTHER" id="PTHR43245:SF13">
    <property type="entry name" value="UDP-D-APIOSE_UDP-D-XYLOSE SYNTHASE 2"/>
    <property type="match status" value="1"/>
</dbReference>
<evidence type="ECO:0000313" key="4">
    <source>
        <dbReference type="Proteomes" id="UP000178841"/>
    </source>
</evidence>
<dbReference type="InterPro" id="IPR013120">
    <property type="entry name" value="FAR_NAD-bd"/>
</dbReference>
<reference evidence="3 4" key="1">
    <citation type="journal article" date="2016" name="Nat. Commun.">
        <title>Thousands of microbial genomes shed light on interconnected biogeochemical processes in an aquifer system.</title>
        <authorList>
            <person name="Anantharaman K."/>
            <person name="Brown C.T."/>
            <person name="Hug L.A."/>
            <person name="Sharon I."/>
            <person name="Castelle C.J."/>
            <person name="Probst A.J."/>
            <person name="Thomas B.C."/>
            <person name="Singh A."/>
            <person name="Wilkins M.J."/>
            <person name="Karaoz U."/>
            <person name="Brodie E.L."/>
            <person name="Williams K.H."/>
            <person name="Hubbard S.S."/>
            <person name="Banfield J.F."/>
        </authorList>
    </citation>
    <scope>NUCLEOTIDE SEQUENCE [LARGE SCALE GENOMIC DNA]</scope>
</reference>
<name>A0A1G2CQZ3_9BACT</name>
<gene>
    <name evidence="3" type="ORF">A2648_02485</name>
</gene>
<evidence type="ECO:0000313" key="3">
    <source>
        <dbReference type="EMBL" id="OGZ03799.1"/>
    </source>
</evidence>
<dbReference type="InterPro" id="IPR036291">
    <property type="entry name" value="NAD(P)-bd_dom_sf"/>
</dbReference>
<keyword evidence="1" id="KW-1133">Transmembrane helix</keyword>
<dbReference type="AlphaFoldDB" id="A0A1G2CQZ3"/>
<feature type="domain" description="Thioester reductase (TE)" evidence="2">
    <location>
        <begin position="6"/>
        <end position="204"/>
    </location>
</feature>
<protein>
    <recommendedName>
        <fullName evidence="2">Thioester reductase (TE) domain-containing protein</fullName>
    </recommendedName>
</protein>
<dbReference type="EMBL" id="MHLH01000015">
    <property type="protein sequence ID" value="OGZ03799.1"/>
    <property type="molecule type" value="Genomic_DNA"/>
</dbReference>
<proteinExistence type="predicted"/>
<keyword evidence="1" id="KW-0812">Transmembrane</keyword>
<dbReference type="InterPro" id="IPR050177">
    <property type="entry name" value="Lipid_A_modif_metabolic_enz"/>
</dbReference>
<accession>A0A1G2CQZ3</accession>
<dbReference type="STRING" id="1798657.A2648_02485"/>
<sequence>MKTFVVTGGTGFLGSRLGVKLLSEKNTIFFIARDKNGEFAESRQTMALRKIDPRISFEKITITNNEGILRQLKGPKIDGVWHLAANLSFRKEDSQQVFVDNIGELQKSLKIAEYFSCPIYYISTAYVHGQNGGKKIYETILSRPRKFNNAYEESKFENEKIITEWGIRNENRFIVFRPSILIETEKAGEVSSFGYYSVIKALYKFKKGLDRWIKHNSFLSRIFFIRKNKNGKISLPLPFPYAPEVFLNLMPVNIAILWMTTIVSDQSNLGKIFHITNPYYFSMKEVTKQTMDGAGIRFIVFPATKFFVSLFFKIINFIGFLNKGVRRLAKSLNHYGFYMIVSNNYDMENTRRALGENLEKYFSFEKFFLRKITKNFIENNHH</sequence>